<name>A0A0A9BLV6_ARUDO</name>
<protein>
    <submittedName>
        <fullName evidence="1">Uncharacterized protein</fullName>
    </submittedName>
</protein>
<accession>A0A0A9BLV6</accession>
<proteinExistence type="predicted"/>
<dbReference type="EMBL" id="GBRH01234792">
    <property type="protein sequence ID" value="JAD63103.1"/>
    <property type="molecule type" value="Transcribed_RNA"/>
</dbReference>
<reference evidence="1" key="1">
    <citation type="submission" date="2014-09" db="EMBL/GenBank/DDBJ databases">
        <authorList>
            <person name="Magalhaes I.L.F."/>
            <person name="Oliveira U."/>
            <person name="Santos F.R."/>
            <person name="Vidigal T.H.D.A."/>
            <person name="Brescovit A.D."/>
            <person name="Santos A.J."/>
        </authorList>
    </citation>
    <scope>NUCLEOTIDE SEQUENCE</scope>
    <source>
        <tissue evidence="1">Shoot tissue taken approximately 20 cm above the soil surface</tissue>
    </source>
</reference>
<evidence type="ECO:0000313" key="1">
    <source>
        <dbReference type="EMBL" id="JAD63103.1"/>
    </source>
</evidence>
<reference evidence="1" key="2">
    <citation type="journal article" date="2015" name="Data Brief">
        <title>Shoot transcriptome of the giant reed, Arundo donax.</title>
        <authorList>
            <person name="Barrero R.A."/>
            <person name="Guerrero F.D."/>
            <person name="Moolhuijzen P."/>
            <person name="Goolsby J.A."/>
            <person name="Tidwell J."/>
            <person name="Bellgard S.E."/>
            <person name="Bellgard M.I."/>
        </authorList>
    </citation>
    <scope>NUCLEOTIDE SEQUENCE</scope>
    <source>
        <tissue evidence="1">Shoot tissue taken approximately 20 cm above the soil surface</tissue>
    </source>
</reference>
<dbReference type="AlphaFoldDB" id="A0A0A9BLV6"/>
<organism evidence="1">
    <name type="scientific">Arundo donax</name>
    <name type="common">Giant reed</name>
    <name type="synonym">Donax arundinaceus</name>
    <dbReference type="NCBI Taxonomy" id="35708"/>
    <lineage>
        <taxon>Eukaryota</taxon>
        <taxon>Viridiplantae</taxon>
        <taxon>Streptophyta</taxon>
        <taxon>Embryophyta</taxon>
        <taxon>Tracheophyta</taxon>
        <taxon>Spermatophyta</taxon>
        <taxon>Magnoliopsida</taxon>
        <taxon>Liliopsida</taxon>
        <taxon>Poales</taxon>
        <taxon>Poaceae</taxon>
        <taxon>PACMAD clade</taxon>
        <taxon>Arundinoideae</taxon>
        <taxon>Arundineae</taxon>
        <taxon>Arundo</taxon>
    </lineage>
</organism>
<sequence length="33" mass="4075">MRYLLLPCFVKITRWHSVLLCLHMQFKNKQHSC</sequence>